<reference evidence="2 3" key="1">
    <citation type="submission" date="2016-10" db="EMBL/GenBank/DDBJ databases">
        <authorList>
            <person name="de Groot N.N."/>
        </authorList>
    </citation>
    <scope>NUCLEOTIDE SEQUENCE [LARGE SCALE GENOMIC DNA]</scope>
    <source>
        <strain evidence="2 3">DSM 28286</strain>
    </source>
</reference>
<accession>A0A1I5TKB1</accession>
<evidence type="ECO:0000313" key="2">
    <source>
        <dbReference type="EMBL" id="SFP83475.1"/>
    </source>
</evidence>
<keyword evidence="3" id="KW-1185">Reference proteome</keyword>
<evidence type="ECO:0008006" key="4">
    <source>
        <dbReference type="Google" id="ProtNLM"/>
    </source>
</evidence>
<keyword evidence="1" id="KW-0732">Signal</keyword>
<sequence>MMLLPNIFHKYRCMKPSLFFTCLFLFIFSTVQSAAQSKKFDTTVKMGEQGFRVECNNKNADKNEVTVSPINLQVSGRKPSFSVYGKVLNAFTDDMNDDGRPDLAICVYSGDNDAIGSVVAISYNADKGFDPIFFPDIYLDAKIREGYKGYDVFSPLTGTLMRKFPVYMPGDAADKPTGGTRVVQYKAMMENGRQSFKVLRSYDTK</sequence>
<dbReference type="EMBL" id="FOXQ01000002">
    <property type="protein sequence ID" value="SFP83475.1"/>
    <property type="molecule type" value="Genomic_DNA"/>
</dbReference>
<feature type="signal peptide" evidence="1">
    <location>
        <begin position="1"/>
        <end position="34"/>
    </location>
</feature>
<protein>
    <recommendedName>
        <fullName evidence="4">FG-GAP repeat-containing protein</fullName>
    </recommendedName>
</protein>
<dbReference type="Proteomes" id="UP000199031">
    <property type="component" value="Unassembled WGS sequence"/>
</dbReference>
<organism evidence="2 3">
    <name type="scientific">Parafilimonas terrae</name>
    <dbReference type="NCBI Taxonomy" id="1465490"/>
    <lineage>
        <taxon>Bacteria</taxon>
        <taxon>Pseudomonadati</taxon>
        <taxon>Bacteroidota</taxon>
        <taxon>Chitinophagia</taxon>
        <taxon>Chitinophagales</taxon>
        <taxon>Chitinophagaceae</taxon>
        <taxon>Parafilimonas</taxon>
    </lineage>
</organism>
<proteinExistence type="predicted"/>
<feature type="chain" id="PRO_5011561573" description="FG-GAP repeat-containing protein" evidence="1">
    <location>
        <begin position="35"/>
        <end position="205"/>
    </location>
</feature>
<evidence type="ECO:0000256" key="1">
    <source>
        <dbReference type="SAM" id="SignalP"/>
    </source>
</evidence>
<evidence type="ECO:0000313" key="3">
    <source>
        <dbReference type="Proteomes" id="UP000199031"/>
    </source>
</evidence>
<dbReference type="AlphaFoldDB" id="A0A1I5TKB1"/>
<gene>
    <name evidence="2" type="ORF">SAMN05444277_102177</name>
</gene>
<name>A0A1I5TKB1_9BACT</name>
<dbReference type="STRING" id="1465490.SAMN05444277_102177"/>